<dbReference type="PRINTS" id="PR00891">
    <property type="entry name" value="RABGDIREP"/>
</dbReference>
<dbReference type="PANTHER" id="PTHR11787:SF8">
    <property type="entry name" value="RAB GDP DISSOCIATION INHIBITOR"/>
    <property type="match status" value="1"/>
</dbReference>
<dbReference type="GO" id="GO:0005093">
    <property type="term" value="F:Rab GDP-dissociation inhibitor activity"/>
    <property type="evidence" value="ECO:0007669"/>
    <property type="project" value="InterPro"/>
</dbReference>
<dbReference type="GO" id="GO:0007264">
    <property type="term" value="P:small GTPase-mediated signal transduction"/>
    <property type="evidence" value="ECO:0007669"/>
    <property type="project" value="InterPro"/>
</dbReference>
<organism evidence="3 4">
    <name type="scientific">Coemansia erecta</name>
    <dbReference type="NCBI Taxonomy" id="147472"/>
    <lineage>
        <taxon>Eukaryota</taxon>
        <taxon>Fungi</taxon>
        <taxon>Fungi incertae sedis</taxon>
        <taxon>Zoopagomycota</taxon>
        <taxon>Kickxellomycotina</taxon>
        <taxon>Kickxellomycetes</taxon>
        <taxon>Kickxellales</taxon>
        <taxon>Kickxellaceae</taxon>
        <taxon>Coemansia</taxon>
    </lineage>
</organism>
<dbReference type="EMBL" id="JANBOJ010000248">
    <property type="protein sequence ID" value="KAJ1720537.1"/>
    <property type="molecule type" value="Genomic_DNA"/>
</dbReference>
<dbReference type="OrthoDB" id="9446342at2759"/>
<dbReference type="GO" id="GO:0015031">
    <property type="term" value="P:protein transport"/>
    <property type="evidence" value="ECO:0007669"/>
    <property type="project" value="InterPro"/>
</dbReference>
<dbReference type="SUPFAM" id="SSF54373">
    <property type="entry name" value="FAD-linked reductases, C-terminal domain"/>
    <property type="match status" value="1"/>
</dbReference>
<accession>A0A9W8CR68</accession>
<dbReference type="Gene3D" id="1.10.405.10">
    <property type="entry name" value="Guanine Nucleotide Dissociation Inhibitor, domain 1"/>
    <property type="match status" value="1"/>
</dbReference>
<dbReference type="InterPro" id="IPR000806">
    <property type="entry name" value="RabGDI"/>
</dbReference>
<dbReference type="Gene3D" id="3.30.519.10">
    <property type="entry name" value="Guanine Nucleotide Dissociation Inhibitor, domain 2"/>
    <property type="match status" value="1"/>
</dbReference>
<dbReference type="AlphaFoldDB" id="A0A9W8CR68"/>
<dbReference type="Gene3D" id="3.50.50.60">
    <property type="entry name" value="FAD/NAD(P)-binding domain"/>
    <property type="match status" value="1"/>
</dbReference>
<dbReference type="PANTHER" id="PTHR11787">
    <property type="entry name" value="RAB GDP-DISSOCIATION INHIBITOR"/>
    <property type="match status" value="1"/>
</dbReference>
<dbReference type="SUPFAM" id="SSF51905">
    <property type="entry name" value="FAD/NAD(P)-binding domain"/>
    <property type="match status" value="2"/>
</dbReference>
<comment type="caution">
    <text evidence="3">The sequence shown here is derived from an EMBL/GenBank/DDBJ whole genome shotgun (WGS) entry which is preliminary data.</text>
</comment>
<evidence type="ECO:0000256" key="1">
    <source>
        <dbReference type="ARBA" id="ARBA00005593"/>
    </source>
</evidence>
<proteinExistence type="inferred from homology"/>
<dbReference type="GO" id="GO:0016192">
    <property type="term" value="P:vesicle-mediated transport"/>
    <property type="evidence" value="ECO:0007669"/>
    <property type="project" value="TreeGrafter"/>
</dbReference>
<dbReference type="PRINTS" id="PR00892">
    <property type="entry name" value="RABGDI"/>
</dbReference>
<comment type="similarity">
    <text evidence="1 2">Belongs to the Rab GDI family.</text>
</comment>
<evidence type="ECO:0000256" key="2">
    <source>
        <dbReference type="RuleBase" id="RU363124"/>
    </source>
</evidence>
<evidence type="ECO:0000313" key="4">
    <source>
        <dbReference type="Proteomes" id="UP001149813"/>
    </source>
</evidence>
<gene>
    <name evidence="3" type="primary">GDI1</name>
    <name evidence="3" type="ORF">LPJ53_004838</name>
</gene>
<dbReference type="Proteomes" id="UP001149813">
    <property type="component" value="Unassembled WGS sequence"/>
</dbReference>
<dbReference type="GO" id="GO:0005737">
    <property type="term" value="C:cytoplasm"/>
    <property type="evidence" value="ECO:0007669"/>
    <property type="project" value="TreeGrafter"/>
</dbReference>
<protein>
    <recommendedName>
        <fullName evidence="2">Rab GDP dissociation inhibitor</fullName>
    </recommendedName>
</protein>
<keyword evidence="4" id="KW-1185">Reference proteome</keyword>
<dbReference type="InterPro" id="IPR036188">
    <property type="entry name" value="FAD/NAD-bd_sf"/>
</dbReference>
<sequence>MDEEYDVIILGTGLTECVLSGILAVEGKKVLHIDRNDFYGGECASLNLTQLYQRFRDGAAAPASLGRDRDYYIDLIPKFLMQDEGLINVLVYTDVLRYLEFVAIATSMVFCEGKIYKVPSTPSEGLTSPLVGFFQKNNARKFIEFLLNWKKDDPKTHQGLDLDRNTMKEVYDHFSFNEDTQEFIGHAMALHLDEKYKNRPAKETCGPATMYLRSAARALDRSAGSPYIYPQFGLGDLPQGFARLSAVYAGTFMLNTPVDEIVRDDSGKFVGVRSGDQTARAKQVIGDPSYFRDNVRKSGRVIRAICILDHAIPNTNADSAQIIMPQRQIGREHDIYITCLSHEQKVCPQGRWIASISTIAETTGEPKEEISAALKLVGAIEQIFVSVSDVYEPAASGVDDNVFVSRSYDATSHFETVYNDVKDIYKRVTGNDLTLQKRPVNAEQEA</sequence>
<dbReference type="Pfam" id="PF00996">
    <property type="entry name" value="GDI"/>
    <property type="match status" value="1"/>
</dbReference>
<evidence type="ECO:0000313" key="3">
    <source>
        <dbReference type="EMBL" id="KAJ1720537.1"/>
    </source>
</evidence>
<reference evidence="3" key="1">
    <citation type="submission" date="2022-07" db="EMBL/GenBank/DDBJ databases">
        <title>Phylogenomic reconstructions and comparative analyses of Kickxellomycotina fungi.</title>
        <authorList>
            <person name="Reynolds N.K."/>
            <person name="Stajich J.E."/>
            <person name="Barry K."/>
            <person name="Grigoriev I.V."/>
            <person name="Crous P."/>
            <person name="Smith M.E."/>
        </authorList>
    </citation>
    <scope>NUCLEOTIDE SEQUENCE</scope>
    <source>
        <strain evidence="3">NBRC 32514</strain>
    </source>
</reference>
<name>A0A9W8CR68_9FUNG</name>
<dbReference type="InterPro" id="IPR018203">
    <property type="entry name" value="GDP_dissociation_inhibitor"/>
</dbReference>